<evidence type="ECO:0000313" key="1">
    <source>
        <dbReference type="EMBL" id="CAG8806056.1"/>
    </source>
</evidence>
<sequence length="48" mass="5511">ISQNLLNFRNQIPINAYLPSNHQKSIQLIITDIAKLFSDTITEVVQEE</sequence>
<feature type="non-terminal residue" evidence="1">
    <location>
        <position position="48"/>
    </location>
</feature>
<accession>A0A9N9K0C7</accession>
<dbReference type="EMBL" id="CAJVPZ010078267">
    <property type="protein sequence ID" value="CAG8806056.1"/>
    <property type="molecule type" value="Genomic_DNA"/>
</dbReference>
<comment type="caution">
    <text evidence="1">The sequence shown here is derived from an EMBL/GenBank/DDBJ whole genome shotgun (WGS) entry which is preliminary data.</text>
</comment>
<dbReference type="OrthoDB" id="2478916at2759"/>
<name>A0A9N9K0C7_9GLOM</name>
<protein>
    <submittedName>
        <fullName evidence="1">18642_t:CDS:1</fullName>
    </submittedName>
</protein>
<proteinExistence type="predicted"/>
<dbReference type="Proteomes" id="UP000789396">
    <property type="component" value="Unassembled WGS sequence"/>
</dbReference>
<evidence type="ECO:0000313" key="2">
    <source>
        <dbReference type="Proteomes" id="UP000789396"/>
    </source>
</evidence>
<dbReference type="AlphaFoldDB" id="A0A9N9K0C7"/>
<gene>
    <name evidence="1" type="ORF">RFULGI_LOCUS18236</name>
</gene>
<organism evidence="1 2">
    <name type="scientific">Racocetra fulgida</name>
    <dbReference type="NCBI Taxonomy" id="60492"/>
    <lineage>
        <taxon>Eukaryota</taxon>
        <taxon>Fungi</taxon>
        <taxon>Fungi incertae sedis</taxon>
        <taxon>Mucoromycota</taxon>
        <taxon>Glomeromycotina</taxon>
        <taxon>Glomeromycetes</taxon>
        <taxon>Diversisporales</taxon>
        <taxon>Gigasporaceae</taxon>
        <taxon>Racocetra</taxon>
    </lineage>
</organism>
<feature type="non-terminal residue" evidence="1">
    <location>
        <position position="1"/>
    </location>
</feature>
<reference evidence="1" key="1">
    <citation type="submission" date="2021-06" db="EMBL/GenBank/DDBJ databases">
        <authorList>
            <person name="Kallberg Y."/>
            <person name="Tangrot J."/>
            <person name="Rosling A."/>
        </authorList>
    </citation>
    <scope>NUCLEOTIDE SEQUENCE</scope>
    <source>
        <strain evidence="1">IN212</strain>
    </source>
</reference>
<keyword evidence="2" id="KW-1185">Reference proteome</keyword>